<dbReference type="PANTHER" id="PTHR42866">
    <property type="entry name" value="3-DEOXY-MANNO-OCTULOSONATE CYTIDYLYLTRANSFERASE"/>
    <property type="match status" value="1"/>
</dbReference>
<dbReference type="STRING" id="333138.LQ50_12525"/>
<evidence type="ECO:0000313" key="1">
    <source>
        <dbReference type="EMBL" id="KHF39884.1"/>
    </source>
</evidence>
<dbReference type="EMBL" id="JRJU01000014">
    <property type="protein sequence ID" value="KHF39884.1"/>
    <property type="molecule type" value="Genomic_DNA"/>
</dbReference>
<dbReference type="GO" id="GO:0016779">
    <property type="term" value="F:nucleotidyltransferase activity"/>
    <property type="evidence" value="ECO:0007669"/>
    <property type="project" value="UniProtKB-KW"/>
</dbReference>
<dbReference type="CDD" id="cd02518">
    <property type="entry name" value="GT2_SpsF"/>
    <property type="match status" value="1"/>
</dbReference>
<dbReference type="InterPro" id="IPR003329">
    <property type="entry name" value="Cytidylyl_trans"/>
</dbReference>
<dbReference type="GO" id="GO:0005829">
    <property type="term" value="C:cytosol"/>
    <property type="evidence" value="ECO:0007669"/>
    <property type="project" value="TreeGrafter"/>
</dbReference>
<keyword evidence="1" id="KW-0808">Transferase</keyword>
<dbReference type="RefSeq" id="WP_034629377.1">
    <property type="nucleotide sequence ID" value="NZ_JRJU01000014.1"/>
</dbReference>
<comment type="caution">
    <text evidence="1">The sequence shown here is derived from an EMBL/GenBank/DDBJ whole genome shotgun (WGS) entry which is preliminary data.</text>
</comment>
<gene>
    <name evidence="1" type="ORF">LQ50_12525</name>
</gene>
<dbReference type="eggNOG" id="COG1861">
    <property type="taxonomic scope" value="Bacteria"/>
</dbReference>
<keyword evidence="1" id="KW-0548">Nucleotidyltransferase</keyword>
<evidence type="ECO:0000313" key="2">
    <source>
        <dbReference type="Proteomes" id="UP000030832"/>
    </source>
</evidence>
<protein>
    <submittedName>
        <fullName evidence="1">Acylneuraminate cytidylyltransferase</fullName>
    </submittedName>
</protein>
<organism evidence="1 2">
    <name type="scientific">Halalkalibacter okhensis</name>
    <dbReference type="NCBI Taxonomy" id="333138"/>
    <lineage>
        <taxon>Bacteria</taxon>
        <taxon>Bacillati</taxon>
        <taxon>Bacillota</taxon>
        <taxon>Bacilli</taxon>
        <taxon>Bacillales</taxon>
        <taxon>Bacillaceae</taxon>
        <taxon>Halalkalibacter</taxon>
    </lineage>
</organism>
<accession>A0A0B0IIN4</accession>
<dbReference type="Pfam" id="PF02348">
    <property type="entry name" value="CTP_transf_3"/>
    <property type="match status" value="1"/>
</dbReference>
<sequence>MKIVAIIQARMGSTRLPGKILKKVMGKTLLEYQLERVRRAKQIDEIIIATTEKKEDDVIVQICNQNSIRCFRGSEENVLERYYKAGLKYHADLIVRLTSDCPLIDPFIIDRVITTYLQHNYDYVSNTIERTYPRGIDVEVFSMSILQEVYNEASTLAQREHVTPFIYQNPIRFKLGNVRYGTNESRQRWTVDTNEDFELISKIITLLYPTNKNFTIEDILKLIKNNPDLEKVNSHIEQKEMEK</sequence>
<dbReference type="InterPro" id="IPR029044">
    <property type="entry name" value="Nucleotide-diphossugar_trans"/>
</dbReference>
<name>A0A0B0IIN4_9BACI</name>
<proteinExistence type="predicted"/>
<dbReference type="AlphaFoldDB" id="A0A0B0IIN4"/>
<dbReference type="SUPFAM" id="SSF53448">
    <property type="entry name" value="Nucleotide-diphospho-sugar transferases"/>
    <property type="match status" value="1"/>
</dbReference>
<reference evidence="1 2" key="1">
    <citation type="submission" date="2014-09" db="EMBL/GenBank/DDBJ databases">
        <title>Genome sequencing and annotation of Bacillus Okhensis strain Kh10-101T.</title>
        <authorList>
            <person name="Prakash J.S."/>
        </authorList>
    </citation>
    <scope>NUCLEOTIDE SEQUENCE [LARGE SCALE GENOMIC DNA]</scope>
    <source>
        <strain evidence="2">Kh10-101T</strain>
    </source>
</reference>
<dbReference type="PANTHER" id="PTHR42866:SF1">
    <property type="entry name" value="SPORE COAT POLYSACCHARIDE BIOSYNTHESIS PROTEIN SPSF"/>
    <property type="match status" value="1"/>
</dbReference>
<keyword evidence="2" id="KW-1185">Reference proteome</keyword>
<dbReference type="Gene3D" id="3.90.550.10">
    <property type="entry name" value="Spore Coat Polysaccharide Biosynthesis Protein SpsA, Chain A"/>
    <property type="match status" value="1"/>
</dbReference>
<dbReference type="Proteomes" id="UP000030832">
    <property type="component" value="Unassembled WGS sequence"/>
</dbReference>
<dbReference type="OrthoDB" id="9815559at2"/>